<dbReference type="NCBIfam" id="TIGR04183">
    <property type="entry name" value="Por_Secre_tail"/>
    <property type="match status" value="1"/>
</dbReference>
<dbReference type="InterPro" id="IPR026444">
    <property type="entry name" value="Secre_tail"/>
</dbReference>
<proteinExistence type="predicted"/>
<gene>
    <name evidence="1" type="ORF">K8U91_04040</name>
</gene>
<reference evidence="1" key="2">
    <citation type="submission" date="2021-09" db="EMBL/GenBank/DDBJ databases">
        <authorList>
            <person name="Gilroy R."/>
        </authorList>
    </citation>
    <scope>NUCLEOTIDE SEQUENCE</scope>
    <source>
        <strain evidence="1">CHK121-7720</strain>
    </source>
</reference>
<dbReference type="RefSeq" id="WP_273305684.1">
    <property type="nucleotide sequence ID" value="NZ_DYUD01000014.1"/>
</dbReference>
<dbReference type="EMBL" id="DYUD01000014">
    <property type="protein sequence ID" value="HJG88633.1"/>
    <property type="molecule type" value="Genomic_DNA"/>
</dbReference>
<dbReference type="Proteomes" id="UP000757103">
    <property type="component" value="Unassembled WGS sequence"/>
</dbReference>
<accession>A0A921MQA9</accession>
<comment type="caution">
    <text evidence="1">The sequence shown here is derived from an EMBL/GenBank/DDBJ whole genome shotgun (WGS) entry which is preliminary data.</text>
</comment>
<organism evidence="1 2">
    <name type="scientific">Barnesiella viscericola</name>
    <dbReference type="NCBI Taxonomy" id="397865"/>
    <lineage>
        <taxon>Bacteria</taxon>
        <taxon>Pseudomonadati</taxon>
        <taxon>Bacteroidota</taxon>
        <taxon>Bacteroidia</taxon>
        <taxon>Bacteroidales</taxon>
        <taxon>Barnesiellaceae</taxon>
        <taxon>Barnesiella</taxon>
    </lineage>
</organism>
<protein>
    <submittedName>
        <fullName evidence="1">T9SS type A sorting domain-containing protein</fullName>
    </submittedName>
</protein>
<sequence>MAAAIDGGIGIDNSYASLLGAAYMYSPLYDLTAFDGQADFEITMGSPDATKAIVALATEGEDGYLDEIETYEVDVTPTMTTHTFHFTKGNNSCCILVYALDGVTLIFDDFRLTVDMAKDSKIEQMIDMALLQDANASSTSFDGIDFNNDRISYDVLAARVDASLEDPIVSEYSNRVYVEAVDAVEQVEGAGARAYVEGADLCVENPEGAAVEVYNMAGVKVFTDHSGETFVQTQLDVPGVYMVKVGSTVVKVIR</sequence>
<evidence type="ECO:0000313" key="2">
    <source>
        <dbReference type="Proteomes" id="UP000757103"/>
    </source>
</evidence>
<reference evidence="1" key="1">
    <citation type="journal article" date="2021" name="PeerJ">
        <title>Extensive microbial diversity within the chicken gut microbiome revealed by metagenomics and culture.</title>
        <authorList>
            <person name="Gilroy R."/>
            <person name="Ravi A."/>
            <person name="Getino M."/>
            <person name="Pursley I."/>
            <person name="Horton D.L."/>
            <person name="Alikhan N.F."/>
            <person name="Baker D."/>
            <person name="Gharbi K."/>
            <person name="Hall N."/>
            <person name="Watson M."/>
            <person name="Adriaenssens E.M."/>
            <person name="Foster-Nyarko E."/>
            <person name="Jarju S."/>
            <person name="Secka A."/>
            <person name="Antonio M."/>
            <person name="Oren A."/>
            <person name="Chaudhuri R.R."/>
            <person name="La Ragione R."/>
            <person name="Hildebrand F."/>
            <person name="Pallen M.J."/>
        </authorList>
    </citation>
    <scope>NUCLEOTIDE SEQUENCE</scope>
    <source>
        <strain evidence="1">CHK121-7720</strain>
    </source>
</reference>
<evidence type="ECO:0000313" key="1">
    <source>
        <dbReference type="EMBL" id="HJG88633.1"/>
    </source>
</evidence>
<dbReference type="AlphaFoldDB" id="A0A921MQA9"/>
<name>A0A921MQA9_9BACT</name>